<evidence type="ECO:0000313" key="2">
    <source>
        <dbReference type="EMBL" id="MEZ8722055.1"/>
    </source>
</evidence>
<evidence type="ECO:0000256" key="1">
    <source>
        <dbReference type="SAM" id="Phobius"/>
    </source>
</evidence>
<organism evidence="2 3">
    <name type="scientific">Vibrio pomeroyi</name>
    <dbReference type="NCBI Taxonomy" id="198832"/>
    <lineage>
        <taxon>Bacteria</taxon>
        <taxon>Pseudomonadati</taxon>
        <taxon>Pseudomonadota</taxon>
        <taxon>Gammaproteobacteria</taxon>
        <taxon>Vibrionales</taxon>
        <taxon>Vibrionaceae</taxon>
        <taxon>Vibrio</taxon>
    </lineage>
</organism>
<dbReference type="RefSeq" id="WP_299134890.1">
    <property type="nucleotide sequence ID" value="NZ_JBFSSG010000027.1"/>
</dbReference>
<keyword evidence="1" id="KW-0812">Transmembrane</keyword>
<comment type="caution">
    <text evidence="2">The sequence shown here is derived from an EMBL/GenBank/DDBJ whole genome shotgun (WGS) entry which is preliminary data.</text>
</comment>
<dbReference type="EMBL" id="JBFSSG010000027">
    <property type="protein sequence ID" value="MEZ8722055.1"/>
    <property type="molecule type" value="Genomic_DNA"/>
</dbReference>
<evidence type="ECO:0000313" key="3">
    <source>
        <dbReference type="Proteomes" id="UP001570071"/>
    </source>
</evidence>
<keyword evidence="1" id="KW-1133">Transmembrane helix</keyword>
<keyword evidence="1" id="KW-0472">Membrane</keyword>
<sequence length="246" mass="26930">MTNSRTSRIGTLLLVIAFSAVLAVAVMIFGARLGLWDPIIGFGYIRNYLNPIGLSLLAISTLGLIYQWITRNRTGALKSLVAVFIGLSLTAPMIHGMIQPVKRGPAIHDITTDTINPPKFLVLDDTRAGAKNSLIYAGEEVAAVQRKLHPYIKPIPSSLSAEDAYEKALDVAQNKGWEIVARFPEALRFEATAQTTFFGFIDDVVVKVTPINSESRVDIRSVSRIGRSDKGVNAARIVEFTESFNQ</sequence>
<dbReference type="Pfam" id="PF07386">
    <property type="entry name" value="DUF1499"/>
    <property type="match status" value="1"/>
</dbReference>
<dbReference type="Proteomes" id="UP001570071">
    <property type="component" value="Unassembled WGS sequence"/>
</dbReference>
<name>A0ABV4MXN6_9VIBR</name>
<accession>A0ABV4MXN6</accession>
<protein>
    <submittedName>
        <fullName evidence="2">DUF1499 domain-containing protein</fullName>
    </submittedName>
</protein>
<feature type="transmembrane region" description="Helical" evidence="1">
    <location>
        <begin position="48"/>
        <end position="68"/>
    </location>
</feature>
<proteinExistence type="predicted"/>
<reference evidence="2 3" key="1">
    <citation type="journal article" date="2024" name="ISME J.">
        <title>Tailless and filamentous prophages are predominant in marine Vibrio.</title>
        <authorList>
            <person name="Steensen K."/>
            <person name="Seneca J."/>
            <person name="Bartlau N."/>
            <person name="Yu X.A."/>
            <person name="Hussain F.A."/>
            <person name="Polz M.F."/>
        </authorList>
    </citation>
    <scope>NUCLEOTIDE SEQUENCE [LARGE SCALE GENOMIC DNA]</scope>
    <source>
        <strain evidence="2 3">10N.239.312.F12</strain>
    </source>
</reference>
<keyword evidence="3" id="KW-1185">Reference proteome</keyword>
<feature type="transmembrane region" description="Helical" evidence="1">
    <location>
        <begin position="80"/>
        <end position="98"/>
    </location>
</feature>
<dbReference type="InterPro" id="IPR010865">
    <property type="entry name" value="DUF1499"/>
</dbReference>
<feature type="transmembrane region" description="Helical" evidence="1">
    <location>
        <begin position="12"/>
        <end position="36"/>
    </location>
</feature>
<gene>
    <name evidence="2" type="ORF">AB6D66_13375</name>
</gene>